<dbReference type="EMBL" id="CP007806">
    <property type="protein sequence ID" value="AIG28287.1"/>
    <property type="molecule type" value="Genomic_DNA"/>
</dbReference>
<name>A0A075R6Q9_BRELA</name>
<proteinExistence type="predicted"/>
<dbReference type="AlphaFoldDB" id="A0A075R6Q9"/>
<dbReference type="eggNOG" id="COG2050">
    <property type="taxonomic scope" value="Bacteria"/>
</dbReference>
<dbReference type="KEGG" id="blr:BRLA_c040100"/>
<accession>A0A075R6Q9</accession>
<dbReference type="HOGENOM" id="CLU_112070_1_1_9"/>
<keyword evidence="2" id="KW-1185">Reference proteome</keyword>
<reference evidence="1 2" key="1">
    <citation type="journal article" date="2011" name="J. Bacteriol.">
        <title>Genome sequence of Brevibacillus laterosporus LMG 15441, a pathogen of invertebrates.</title>
        <authorList>
            <person name="Djukic M."/>
            <person name="Poehlein A."/>
            <person name="Thurmer A."/>
            <person name="Daniel R."/>
        </authorList>
    </citation>
    <scope>NUCLEOTIDE SEQUENCE [LARGE SCALE GENOMIC DNA]</scope>
    <source>
        <strain evidence="1 2">LMG 15441</strain>
    </source>
</reference>
<dbReference type="InterPro" id="IPR027961">
    <property type="entry name" value="DUF4442"/>
</dbReference>
<dbReference type="Pfam" id="PF14539">
    <property type="entry name" value="DUF4442"/>
    <property type="match status" value="1"/>
</dbReference>
<sequence>MNPVQKFFVKQVPFAQTIGVTITQSSPGEACARLPFSPSNVNHVGTIHAGALFTLAESAAAASILSTFSDLVPHILLLVTKSSVEYSAPAQGDIVAVASISKETEQLVRNTLNQPGDRIRFTVHTEIKREGADEISALAQFEMYIKRNEVDRQ</sequence>
<evidence type="ECO:0000313" key="2">
    <source>
        <dbReference type="Proteomes" id="UP000005850"/>
    </source>
</evidence>
<dbReference type="InterPro" id="IPR029069">
    <property type="entry name" value="HotDog_dom_sf"/>
</dbReference>
<gene>
    <name evidence="1" type="ORF">BRLA_c040100</name>
</gene>
<dbReference type="RefSeq" id="WP_003334725.1">
    <property type="nucleotide sequence ID" value="NZ_CP007806.1"/>
</dbReference>
<evidence type="ECO:0000313" key="1">
    <source>
        <dbReference type="EMBL" id="AIG28287.1"/>
    </source>
</evidence>
<dbReference type="CDD" id="cd03443">
    <property type="entry name" value="PaaI_thioesterase"/>
    <property type="match status" value="1"/>
</dbReference>
<dbReference type="Gene3D" id="3.10.129.10">
    <property type="entry name" value="Hotdog Thioesterase"/>
    <property type="match status" value="1"/>
</dbReference>
<organism evidence="1 2">
    <name type="scientific">Brevibacillus laterosporus LMG 15441</name>
    <dbReference type="NCBI Taxonomy" id="1042163"/>
    <lineage>
        <taxon>Bacteria</taxon>
        <taxon>Bacillati</taxon>
        <taxon>Bacillota</taxon>
        <taxon>Bacilli</taxon>
        <taxon>Bacillales</taxon>
        <taxon>Paenibacillaceae</taxon>
        <taxon>Brevibacillus</taxon>
    </lineage>
</organism>
<dbReference type="Proteomes" id="UP000005850">
    <property type="component" value="Chromosome"/>
</dbReference>
<dbReference type="SUPFAM" id="SSF54637">
    <property type="entry name" value="Thioesterase/thiol ester dehydrase-isomerase"/>
    <property type="match status" value="1"/>
</dbReference>
<protein>
    <submittedName>
        <fullName evidence="1">Putative thioesterase domain protein</fullName>
    </submittedName>
</protein>
<dbReference type="STRING" id="1042163.BRLA_c040100"/>